<sequence>MAAFGVLLNPHRTHMSVFEKQFNNFILKFNKLNVFFIA</sequence>
<dbReference type="EMBL" id="JH413801">
    <property type="protein sequence ID" value="EHL32240.1"/>
    <property type="molecule type" value="Genomic_DNA"/>
</dbReference>
<organism evidence="1 2">
    <name type="scientific">Legionella drancourtii LLAP12</name>
    <dbReference type="NCBI Taxonomy" id="658187"/>
    <lineage>
        <taxon>Bacteria</taxon>
        <taxon>Pseudomonadati</taxon>
        <taxon>Pseudomonadota</taxon>
        <taxon>Gammaproteobacteria</taxon>
        <taxon>Legionellales</taxon>
        <taxon>Legionellaceae</taxon>
        <taxon>Legionella</taxon>
    </lineage>
</organism>
<proteinExistence type="predicted"/>
<dbReference type="HOGENOM" id="CLU_3329498_0_0_6"/>
<dbReference type="AlphaFoldDB" id="G9EK89"/>
<gene>
    <name evidence="1" type="ORF">LDG_5613</name>
</gene>
<keyword evidence="2" id="KW-1185">Reference proteome</keyword>
<reference evidence="1 2" key="1">
    <citation type="journal article" date="2011" name="BMC Genomics">
        <title>Insight into cross-talk between intra-amoebal pathogens.</title>
        <authorList>
            <person name="Gimenez G."/>
            <person name="Bertelli C."/>
            <person name="Moliner C."/>
            <person name="Robert C."/>
            <person name="Raoult D."/>
            <person name="Fournier P.E."/>
            <person name="Greub G."/>
        </authorList>
    </citation>
    <scope>NUCLEOTIDE SEQUENCE [LARGE SCALE GENOMIC DNA]</scope>
    <source>
        <strain evidence="1 2">LLAP12</strain>
    </source>
</reference>
<name>G9EK89_9GAMM</name>
<evidence type="ECO:0000313" key="2">
    <source>
        <dbReference type="Proteomes" id="UP000002770"/>
    </source>
</evidence>
<evidence type="ECO:0000313" key="1">
    <source>
        <dbReference type="EMBL" id="EHL32240.1"/>
    </source>
</evidence>
<dbReference type="Proteomes" id="UP000002770">
    <property type="component" value="Unassembled WGS sequence"/>
</dbReference>
<dbReference type="InParanoid" id="G9EK89"/>
<protein>
    <submittedName>
        <fullName evidence="1">Uncharacterized protein</fullName>
    </submittedName>
</protein>
<accession>G9EK89</accession>